<accession>A0A7C8IJG3</accession>
<dbReference type="PANTHER" id="PTHR42085:SF1">
    <property type="entry name" value="F-BOX DOMAIN-CONTAINING PROTEIN"/>
    <property type="match status" value="1"/>
</dbReference>
<comment type="caution">
    <text evidence="1">The sequence shown here is derived from an EMBL/GenBank/DDBJ whole genome shotgun (WGS) entry which is preliminary data.</text>
</comment>
<dbReference type="OrthoDB" id="3800235at2759"/>
<sequence length="359" mass="41352">MYLELAVKVMWKWSCEEARCNDAKPVCSKIACARPANFTPRNRNKLPSSGLLSPTARRCIERPTMLSSDPSVPPNGRCVFFTPPRELRDLIYEYALTEEKGLIGELPDNSSTNPRLYATRDPHTNLPDREANQLKYVCLQLHNETTGLAAKLNDLELLFHYTTERTGSQVFEAFVQNCSISYEKNIRKVVIIHAQDSDDIRRRIGHDTTILLCRLLSGIDSPLLYEFCKRNPKARVVVRYDAFRAHNDDMEVCDRWIWQHAVMSRILRGKSEYTFGMFPCANQIKHELKFDRYIEEGPQRLFEMRALGLIPRPLANLRLTLSVTLDYDKIGTAVKYRISKHRDHEQAAGDAIRLFEDGC</sequence>
<evidence type="ECO:0000313" key="1">
    <source>
        <dbReference type="EMBL" id="KAF2878032.1"/>
    </source>
</evidence>
<protein>
    <submittedName>
        <fullName evidence="1">Uncharacterized protein</fullName>
    </submittedName>
</protein>
<proteinExistence type="predicted"/>
<dbReference type="Proteomes" id="UP000481861">
    <property type="component" value="Unassembled WGS sequence"/>
</dbReference>
<gene>
    <name evidence="1" type="ORF">BDV95DRAFT_589015</name>
</gene>
<dbReference type="InterPro" id="IPR038883">
    <property type="entry name" value="AN11006-like"/>
</dbReference>
<evidence type="ECO:0000313" key="2">
    <source>
        <dbReference type="Proteomes" id="UP000481861"/>
    </source>
</evidence>
<dbReference type="PANTHER" id="PTHR42085">
    <property type="entry name" value="F-BOX DOMAIN-CONTAINING PROTEIN"/>
    <property type="match status" value="1"/>
</dbReference>
<dbReference type="EMBL" id="JAADJZ010000001">
    <property type="protein sequence ID" value="KAF2878032.1"/>
    <property type="molecule type" value="Genomic_DNA"/>
</dbReference>
<reference evidence="1 2" key="1">
    <citation type="submission" date="2020-01" db="EMBL/GenBank/DDBJ databases">
        <authorList>
            <consortium name="DOE Joint Genome Institute"/>
            <person name="Haridas S."/>
            <person name="Albert R."/>
            <person name="Binder M."/>
            <person name="Bloem J."/>
            <person name="Labutti K."/>
            <person name="Salamov A."/>
            <person name="Andreopoulos B."/>
            <person name="Baker S.E."/>
            <person name="Barry K."/>
            <person name="Bills G."/>
            <person name="Bluhm B.H."/>
            <person name="Cannon C."/>
            <person name="Castanera R."/>
            <person name="Culley D.E."/>
            <person name="Daum C."/>
            <person name="Ezra D."/>
            <person name="Gonzalez J.B."/>
            <person name="Henrissat B."/>
            <person name="Kuo A."/>
            <person name="Liang C."/>
            <person name="Lipzen A."/>
            <person name="Lutzoni F."/>
            <person name="Magnuson J."/>
            <person name="Mondo S."/>
            <person name="Nolan M."/>
            <person name="Ohm R."/>
            <person name="Pangilinan J."/>
            <person name="Park H.-J.H."/>
            <person name="Ramirez L."/>
            <person name="Alfaro M."/>
            <person name="Sun H."/>
            <person name="Tritt A."/>
            <person name="Yoshinaga Y."/>
            <person name="Zwiers L.-H.L."/>
            <person name="Turgeon B.G."/>
            <person name="Goodwin S.B."/>
            <person name="Spatafora J.W."/>
            <person name="Crous P.W."/>
            <person name="Grigoriev I.V."/>
        </authorList>
    </citation>
    <scope>NUCLEOTIDE SEQUENCE [LARGE SCALE GENOMIC DNA]</scope>
    <source>
        <strain evidence="1 2">CBS 611.86</strain>
    </source>
</reference>
<dbReference type="AlphaFoldDB" id="A0A7C8IJG3"/>
<organism evidence="1 2">
    <name type="scientific">Massariosphaeria phaeospora</name>
    <dbReference type="NCBI Taxonomy" id="100035"/>
    <lineage>
        <taxon>Eukaryota</taxon>
        <taxon>Fungi</taxon>
        <taxon>Dikarya</taxon>
        <taxon>Ascomycota</taxon>
        <taxon>Pezizomycotina</taxon>
        <taxon>Dothideomycetes</taxon>
        <taxon>Pleosporomycetidae</taxon>
        <taxon>Pleosporales</taxon>
        <taxon>Pleosporales incertae sedis</taxon>
        <taxon>Massariosphaeria</taxon>
    </lineage>
</organism>
<keyword evidence="2" id="KW-1185">Reference proteome</keyword>
<name>A0A7C8IJG3_9PLEO</name>